<comment type="caution">
    <text evidence="1">The sequence shown here is derived from an EMBL/GenBank/DDBJ whole genome shotgun (WGS) entry which is preliminary data.</text>
</comment>
<gene>
    <name evidence="1" type="ORF">MML48_7g00015985</name>
</gene>
<keyword evidence="2" id="KW-1185">Reference proteome</keyword>
<evidence type="ECO:0000313" key="2">
    <source>
        <dbReference type="Proteomes" id="UP001056778"/>
    </source>
</evidence>
<name>A0ACB9SUR4_HOLOL</name>
<protein>
    <submittedName>
        <fullName evidence="1">Zinc finger protein</fullName>
    </submittedName>
</protein>
<dbReference type="Proteomes" id="UP001056778">
    <property type="component" value="Chromosome 7"/>
</dbReference>
<dbReference type="EMBL" id="CM043021">
    <property type="protein sequence ID" value="KAI4457561.1"/>
    <property type="molecule type" value="Genomic_DNA"/>
</dbReference>
<proteinExistence type="predicted"/>
<sequence>MEGRKICRFCLIDKNFIEYRDIFSEVPSNFIVEVHNCLLMQIAQNDGLSAFACLDCIQKINLFDSFKTMCYNSYEYLIECKESQLDKIDNTGSNDNDNDHFDDNYTLINKKLRKRRKKAVWEPTSEDVLAIIGDNIYKCDICQKSFDAIADYYEHQNDHNGEMVFNCDKCEMVFDQRSLLVEHDYKHQIACDICNMKVLPSSLRAHQFMHTDTHKCSICNTRHTSKASLEKHIQARHTQQKGFVCHICGKQNSCQSSMNRHMAYHSSERPYKCKHCDFTAKSLNIVQVHTSRKHFAEKCVCEICAKIFKSQPSLVQHMKRIHSNKRHPCSICGKEFIEKYNLNKHMKKHVGQRLHECKICQKEFFTVRKLKDHMHSHKEGCVSCPNCGKEFFYKKYFNKHVLKCNKELKTDLFA</sequence>
<accession>A0ACB9SUR4</accession>
<reference evidence="1" key="1">
    <citation type="submission" date="2022-04" db="EMBL/GenBank/DDBJ databases">
        <title>Chromosome-scale genome assembly of Holotrichia oblita Faldermann.</title>
        <authorList>
            <person name="Rongchong L."/>
        </authorList>
    </citation>
    <scope>NUCLEOTIDE SEQUENCE</scope>
    <source>
        <strain evidence="1">81SQS9</strain>
    </source>
</reference>
<organism evidence="1 2">
    <name type="scientific">Holotrichia oblita</name>
    <name type="common">Chafer beetle</name>
    <dbReference type="NCBI Taxonomy" id="644536"/>
    <lineage>
        <taxon>Eukaryota</taxon>
        <taxon>Metazoa</taxon>
        <taxon>Ecdysozoa</taxon>
        <taxon>Arthropoda</taxon>
        <taxon>Hexapoda</taxon>
        <taxon>Insecta</taxon>
        <taxon>Pterygota</taxon>
        <taxon>Neoptera</taxon>
        <taxon>Endopterygota</taxon>
        <taxon>Coleoptera</taxon>
        <taxon>Polyphaga</taxon>
        <taxon>Scarabaeiformia</taxon>
        <taxon>Scarabaeidae</taxon>
        <taxon>Melolonthinae</taxon>
        <taxon>Holotrichia</taxon>
    </lineage>
</organism>
<evidence type="ECO:0000313" key="1">
    <source>
        <dbReference type="EMBL" id="KAI4457561.1"/>
    </source>
</evidence>